<comment type="caution">
    <text evidence="1">The sequence shown here is derived from an EMBL/GenBank/DDBJ whole genome shotgun (WGS) entry which is preliminary data.</text>
</comment>
<protein>
    <submittedName>
        <fullName evidence="1">Uncharacterized protein</fullName>
    </submittedName>
</protein>
<name>A0A9P4I5E7_9PEZI</name>
<evidence type="ECO:0000313" key="1">
    <source>
        <dbReference type="EMBL" id="KAF2092131.1"/>
    </source>
</evidence>
<dbReference type="Proteomes" id="UP000799776">
    <property type="component" value="Unassembled WGS sequence"/>
</dbReference>
<sequence>MGSQELVTEDIKTYLEQRVPTSELAERVSIAAEGNFLWTVWFAEVVTGVGMTCEADIQEELRSYPRDIFGRAFTMLAIAQQPLSQIELLNALAIREGAENYDSQRKPAGKLIEELCSRLVTFDRSCRGCQDNLVLRFPHKTIQDFFLEDPDAMDVPEIARKYFPGELSAHIDFGKTCLTILNYKSYQKCDNILAEIKNYSTSQHASFKYAATFWFQHLMEETASNELFPKPWLSSPVQHSGPP</sequence>
<evidence type="ECO:0000313" key="2">
    <source>
        <dbReference type="Proteomes" id="UP000799776"/>
    </source>
</evidence>
<dbReference type="PANTHER" id="PTHR10039">
    <property type="entry name" value="AMELOGENIN"/>
    <property type="match status" value="1"/>
</dbReference>
<dbReference type="AlphaFoldDB" id="A0A9P4I5E7"/>
<keyword evidence="2" id="KW-1185">Reference proteome</keyword>
<gene>
    <name evidence="1" type="ORF">K490DRAFT_53278</name>
</gene>
<dbReference type="OrthoDB" id="7464126at2759"/>
<reference evidence="1" key="1">
    <citation type="journal article" date="2020" name="Stud. Mycol.">
        <title>101 Dothideomycetes genomes: a test case for predicting lifestyles and emergence of pathogens.</title>
        <authorList>
            <person name="Haridas S."/>
            <person name="Albert R."/>
            <person name="Binder M."/>
            <person name="Bloem J."/>
            <person name="Labutti K."/>
            <person name="Salamov A."/>
            <person name="Andreopoulos B."/>
            <person name="Baker S."/>
            <person name="Barry K."/>
            <person name="Bills G."/>
            <person name="Bluhm B."/>
            <person name="Cannon C."/>
            <person name="Castanera R."/>
            <person name="Culley D."/>
            <person name="Daum C."/>
            <person name="Ezra D."/>
            <person name="Gonzalez J."/>
            <person name="Henrissat B."/>
            <person name="Kuo A."/>
            <person name="Liang C."/>
            <person name="Lipzen A."/>
            <person name="Lutzoni F."/>
            <person name="Magnuson J."/>
            <person name="Mondo S."/>
            <person name="Nolan M."/>
            <person name="Ohm R."/>
            <person name="Pangilinan J."/>
            <person name="Park H.-J."/>
            <person name="Ramirez L."/>
            <person name="Alfaro M."/>
            <person name="Sun H."/>
            <person name="Tritt A."/>
            <person name="Yoshinaga Y."/>
            <person name="Zwiers L.-H."/>
            <person name="Turgeon B."/>
            <person name="Goodwin S."/>
            <person name="Spatafora J."/>
            <person name="Crous P."/>
            <person name="Grigoriev I."/>
        </authorList>
    </citation>
    <scope>NUCLEOTIDE SEQUENCE</scope>
    <source>
        <strain evidence="1">CBS 121410</strain>
    </source>
</reference>
<organism evidence="1 2">
    <name type="scientific">Saccharata proteae CBS 121410</name>
    <dbReference type="NCBI Taxonomy" id="1314787"/>
    <lineage>
        <taxon>Eukaryota</taxon>
        <taxon>Fungi</taxon>
        <taxon>Dikarya</taxon>
        <taxon>Ascomycota</taxon>
        <taxon>Pezizomycotina</taxon>
        <taxon>Dothideomycetes</taxon>
        <taxon>Dothideomycetes incertae sedis</taxon>
        <taxon>Botryosphaeriales</taxon>
        <taxon>Saccharataceae</taxon>
        <taxon>Saccharata</taxon>
    </lineage>
</organism>
<accession>A0A9P4I5E7</accession>
<dbReference type="EMBL" id="ML978711">
    <property type="protein sequence ID" value="KAF2092131.1"/>
    <property type="molecule type" value="Genomic_DNA"/>
</dbReference>
<proteinExistence type="predicted"/>